<accession>A0A397HGX9</accession>
<dbReference type="EMBL" id="PQFF01000310">
    <property type="protein sequence ID" value="RHZ62381.1"/>
    <property type="molecule type" value="Genomic_DNA"/>
</dbReference>
<proteinExistence type="predicted"/>
<protein>
    <submittedName>
        <fullName evidence="1">Uncharacterized protein</fullName>
    </submittedName>
</protein>
<sequence>MDAIKYPLSINISDKTRLHEVIQGLAYIIQIWNNFSDEYLAAKLIARIERRWKKWEQPILILSCILHLEYRLKLFNNRNINYVTMGS</sequence>
<name>A0A397HGX9_9GLOM</name>
<organism evidence="1 2">
    <name type="scientific">Diversispora epigaea</name>
    <dbReference type="NCBI Taxonomy" id="1348612"/>
    <lineage>
        <taxon>Eukaryota</taxon>
        <taxon>Fungi</taxon>
        <taxon>Fungi incertae sedis</taxon>
        <taxon>Mucoromycota</taxon>
        <taxon>Glomeromycotina</taxon>
        <taxon>Glomeromycetes</taxon>
        <taxon>Diversisporales</taxon>
        <taxon>Diversisporaceae</taxon>
        <taxon>Diversispora</taxon>
    </lineage>
</organism>
<reference evidence="1 2" key="1">
    <citation type="submission" date="2018-08" db="EMBL/GenBank/DDBJ databases">
        <title>Genome and evolution of the arbuscular mycorrhizal fungus Diversispora epigaea (formerly Glomus versiforme) and its bacterial endosymbionts.</title>
        <authorList>
            <person name="Sun X."/>
            <person name="Fei Z."/>
            <person name="Harrison M."/>
        </authorList>
    </citation>
    <scope>NUCLEOTIDE SEQUENCE [LARGE SCALE GENOMIC DNA]</scope>
    <source>
        <strain evidence="1 2">IT104</strain>
    </source>
</reference>
<dbReference type="AlphaFoldDB" id="A0A397HGX9"/>
<evidence type="ECO:0000313" key="1">
    <source>
        <dbReference type="EMBL" id="RHZ62381.1"/>
    </source>
</evidence>
<dbReference type="Proteomes" id="UP000266861">
    <property type="component" value="Unassembled WGS sequence"/>
</dbReference>
<keyword evidence="2" id="KW-1185">Reference proteome</keyword>
<evidence type="ECO:0000313" key="2">
    <source>
        <dbReference type="Proteomes" id="UP000266861"/>
    </source>
</evidence>
<comment type="caution">
    <text evidence="1">The sequence shown here is derived from an EMBL/GenBank/DDBJ whole genome shotgun (WGS) entry which is preliminary data.</text>
</comment>
<gene>
    <name evidence="1" type="ORF">Glove_340g111</name>
</gene>
<dbReference type="OrthoDB" id="2436883at2759"/>